<comment type="caution">
    <text evidence="1">The sequence shown here is derived from an EMBL/GenBank/DDBJ whole genome shotgun (WGS) entry which is preliminary data.</text>
</comment>
<reference evidence="1 2" key="1">
    <citation type="submission" date="2016-03" db="EMBL/GenBank/DDBJ databases">
        <title>Microsymbionts genomes from the relict species Vavilovia formosa (Stev.) Fed.</title>
        <authorList>
            <person name="Kopat V."/>
            <person name="Chirak E."/>
            <person name="Kimeklis A."/>
            <person name="Andronov E."/>
        </authorList>
    </citation>
    <scope>NUCLEOTIDE SEQUENCE [LARGE SCALE GENOMIC DNA]</scope>
    <source>
        <strain evidence="1 2">Vaf07</strain>
    </source>
</reference>
<protein>
    <submittedName>
        <fullName evidence="1">Uncharacterized protein</fullName>
    </submittedName>
</protein>
<evidence type="ECO:0000313" key="1">
    <source>
        <dbReference type="EMBL" id="KZD24926.1"/>
    </source>
</evidence>
<dbReference type="Proteomes" id="UP000076574">
    <property type="component" value="Unassembled WGS sequence"/>
</dbReference>
<proteinExistence type="predicted"/>
<keyword evidence="2" id="KW-1185">Reference proteome</keyword>
<dbReference type="EMBL" id="LVYV01000001">
    <property type="protein sequence ID" value="KZD24926.1"/>
    <property type="molecule type" value="Genomic_DNA"/>
</dbReference>
<accession>A0A164AJU1</accession>
<organism evidence="1 2">
    <name type="scientific">Tardiphaga robiniae</name>
    <dbReference type="NCBI Taxonomy" id="943830"/>
    <lineage>
        <taxon>Bacteria</taxon>
        <taxon>Pseudomonadati</taxon>
        <taxon>Pseudomonadota</taxon>
        <taxon>Alphaproteobacteria</taxon>
        <taxon>Hyphomicrobiales</taxon>
        <taxon>Nitrobacteraceae</taxon>
        <taxon>Tardiphaga</taxon>
    </lineage>
</organism>
<gene>
    <name evidence="1" type="ORF">A4A58_00050</name>
</gene>
<dbReference type="AlphaFoldDB" id="A0A164AJU1"/>
<evidence type="ECO:0000313" key="2">
    <source>
        <dbReference type="Proteomes" id="UP000076574"/>
    </source>
</evidence>
<name>A0A164AJU1_9BRAD</name>
<sequence length="156" mass="17052">MTHINAGPAHPRQFCRPCGNPAMNEEYQAQPMTWADARAAYPLVYLHDASVTLDAWLDFVRRRTDADGGDNGLIVIRDRRDIVHALFVYRVDLDLRGCNQLCIAQLIVAQIPGSQIDHAVVASTSQVAASLGCPSIVIEQPFQLMPGVTSRTPTAA</sequence>